<name>A0A0D0C2T8_9AGAR</name>
<proteinExistence type="predicted"/>
<dbReference type="Proteomes" id="UP000053593">
    <property type="component" value="Unassembled WGS sequence"/>
</dbReference>
<gene>
    <name evidence="1" type="ORF">GYMLUDRAFT_779672</name>
</gene>
<keyword evidence="2" id="KW-1185">Reference proteome</keyword>
<dbReference type="EMBL" id="KN834796">
    <property type="protein sequence ID" value="KIK56629.1"/>
    <property type="molecule type" value="Genomic_DNA"/>
</dbReference>
<reference evidence="1 2" key="1">
    <citation type="submission" date="2014-04" db="EMBL/GenBank/DDBJ databases">
        <title>Evolutionary Origins and Diversification of the Mycorrhizal Mutualists.</title>
        <authorList>
            <consortium name="DOE Joint Genome Institute"/>
            <consortium name="Mycorrhizal Genomics Consortium"/>
            <person name="Kohler A."/>
            <person name="Kuo A."/>
            <person name="Nagy L.G."/>
            <person name="Floudas D."/>
            <person name="Copeland A."/>
            <person name="Barry K.W."/>
            <person name="Cichocki N."/>
            <person name="Veneault-Fourrey C."/>
            <person name="LaButti K."/>
            <person name="Lindquist E.A."/>
            <person name="Lipzen A."/>
            <person name="Lundell T."/>
            <person name="Morin E."/>
            <person name="Murat C."/>
            <person name="Riley R."/>
            <person name="Ohm R."/>
            <person name="Sun H."/>
            <person name="Tunlid A."/>
            <person name="Henrissat B."/>
            <person name="Grigoriev I.V."/>
            <person name="Hibbett D.S."/>
            <person name="Martin F."/>
        </authorList>
    </citation>
    <scope>NUCLEOTIDE SEQUENCE [LARGE SCALE GENOMIC DNA]</scope>
    <source>
        <strain evidence="1 2">FD-317 M1</strain>
    </source>
</reference>
<dbReference type="HOGENOM" id="CLU_2705055_0_0_1"/>
<evidence type="ECO:0000313" key="1">
    <source>
        <dbReference type="EMBL" id="KIK56629.1"/>
    </source>
</evidence>
<evidence type="ECO:0000313" key="2">
    <source>
        <dbReference type="Proteomes" id="UP000053593"/>
    </source>
</evidence>
<dbReference type="AlphaFoldDB" id="A0A0D0C2T8"/>
<sequence>MNWEMYSWRKCLNYMQCLCLYCPIPSCLTTSSCSTCRTPLHFIHLSIYAGTKYYNLIKKTTDRLVFFSCTKIP</sequence>
<organism evidence="1 2">
    <name type="scientific">Collybiopsis luxurians FD-317 M1</name>
    <dbReference type="NCBI Taxonomy" id="944289"/>
    <lineage>
        <taxon>Eukaryota</taxon>
        <taxon>Fungi</taxon>
        <taxon>Dikarya</taxon>
        <taxon>Basidiomycota</taxon>
        <taxon>Agaricomycotina</taxon>
        <taxon>Agaricomycetes</taxon>
        <taxon>Agaricomycetidae</taxon>
        <taxon>Agaricales</taxon>
        <taxon>Marasmiineae</taxon>
        <taxon>Omphalotaceae</taxon>
        <taxon>Collybiopsis</taxon>
        <taxon>Collybiopsis luxurians</taxon>
    </lineage>
</organism>
<protein>
    <submittedName>
        <fullName evidence="1">Uncharacterized protein</fullName>
    </submittedName>
</protein>
<accession>A0A0D0C2T8</accession>